<dbReference type="RefSeq" id="WP_155934606.1">
    <property type="nucleotide sequence ID" value="NZ_WODC01000006.1"/>
</dbReference>
<reference evidence="1 2" key="1">
    <citation type="submission" date="2019-11" db="EMBL/GenBank/DDBJ databases">
        <title>Pseudodesulfovibrio alkaliphilus, sp. nov., an alkaliphilic sulfate-reducing bacteria from mud volcano of Taman peninsula, Russia.</title>
        <authorList>
            <person name="Frolova A."/>
            <person name="Merkel A.Y."/>
            <person name="Slobodkin A.I."/>
        </authorList>
    </citation>
    <scope>NUCLEOTIDE SEQUENCE [LARGE SCALE GENOMIC DNA]</scope>
    <source>
        <strain evidence="1 2">F-1</strain>
    </source>
</reference>
<organism evidence="1 2">
    <name type="scientific">Pseudodesulfovibrio alkaliphilus</name>
    <dbReference type="NCBI Taxonomy" id="2661613"/>
    <lineage>
        <taxon>Bacteria</taxon>
        <taxon>Pseudomonadati</taxon>
        <taxon>Thermodesulfobacteriota</taxon>
        <taxon>Desulfovibrionia</taxon>
        <taxon>Desulfovibrionales</taxon>
        <taxon>Desulfovibrionaceae</taxon>
    </lineage>
</organism>
<keyword evidence="2" id="KW-1185">Reference proteome</keyword>
<dbReference type="EMBL" id="WODC01000006">
    <property type="protein sequence ID" value="MUM77986.1"/>
    <property type="molecule type" value="Genomic_DNA"/>
</dbReference>
<sequence length="317" mass="33703">MQTITTRHGMIPVAQAPATYPDGSLRACLPAGPCVLNTPVGQLVPQFTARELRKKEVRPITFHPDGTLQALPLESQRVIPSAAGSIPAELLTFHADGSLSRVFPLNGRLSGYWTQEDEAELARPVTLLTPAGILTTTLIGAAFHPSGTIRSLTFWPGQTVSINTPAGMVDTRIGVSFHPDGQIRSVEPARPAAVETPAGEILAHDPDALGINGDSNSLAFHPDGTVSRVITIRTRLTAISPDGRLATFAPTQRESLCGDGEREMIPMSIQFTPDAVIITQAENAPPVHIPLEGHVFFTAPWLSGLAGGLPDLRCTIC</sequence>
<proteinExistence type="predicted"/>
<evidence type="ECO:0000313" key="1">
    <source>
        <dbReference type="EMBL" id="MUM77986.1"/>
    </source>
</evidence>
<protein>
    <submittedName>
        <fullName evidence="1">Uncharacterized protein</fullName>
    </submittedName>
</protein>
<dbReference type="Proteomes" id="UP000461162">
    <property type="component" value="Unassembled WGS sequence"/>
</dbReference>
<comment type="caution">
    <text evidence="1">The sequence shown here is derived from an EMBL/GenBank/DDBJ whole genome shotgun (WGS) entry which is preliminary data.</text>
</comment>
<dbReference type="SUPFAM" id="SSF63829">
    <property type="entry name" value="Calcium-dependent phosphotriesterase"/>
    <property type="match status" value="1"/>
</dbReference>
<gene>
    <name evidence="1" type="ORF">GKC30_10100</name>
</gene>
<name>A0A7K1KPG6_9BACT</name>
<evidence type="ECO:0000313" key="2">
    <source>
        <dbReference type="Proteomes" id="UP000461162"/>
    </source>
</evidence>
<accession>A0A7K1KPG6</accession>
<dbReference type="AlphaFoldDB" id="A0A7K1KPG6"/>